<reference evidence="2 3" key="1">
    <citation type="journal article" date="2012" name="Science">
        <title>The Paleozoic origin of enzymatic lignin decomposition reconstructed from 31 fungal genomes.</title>
        <authorList>
            <person name="Floudas D."/>
            <person name="Binder M."/>
            <person name="Riley R."/>
            <person name="Barry K."/>
            <person name="Blanchette R.A."/>
            <person name="Henrissat B."/>
            <person name="Martinez A.T."/>
            <person name="Otillar R."/>
            <person name="Spatafora J.W."/>
            <person name="Yadav J.S."/>
            <person name="Aerts A."/>
            <person name="Benoit I."/>
            <person name="Boyd A."/>
            <person name="Carlson A."/>
            <person name="Copeland A."/>
            <person name="Coutinho P.M."/>
            <person name="de Vries R.P."/>
            <person name="Ferreira P."/>
            <person name="Findley K."/>
            <person name="Foster B."/>
            <person name="Gaskell J."/>
            <person name="Glotzer D."/>
            <person name="Gorecki P."/>
            <person name="Heitman J."/>
            <person name="Hesse C."/>
            <person name="Hori C."/>
            <person name="Igarashi K."/>
            <person name="Jurgens J.A."/>
            <person name="Kallen N."/>
            <person name="Kersten P."/>
            <person name="Kohler A."/>
            <person name="Kuees U."/>
            <person name="Kumar T.K.A."/>
            <person name="Kuo A."/>
            <person name="LaButti K."/>
            <person name="Larrondo L.F."/>
            <person name="Lindquist E."/>
            <person name="Ling A."/>
            <person name="Lombard V."/>
            <person name="Lucas S."/>
            <person name="Lundell T."/>
            <person name="Martin R."/>
            <person name="McLaughlin D.J."/>
            <person name="Morgenstern I."/>
            <person name="Morin E."/>
            <person name="Murat C."/>
            <person name="Nagy L.G."/>
            <person name="Nolan M."/>
            <person name="Ohm R.A."/>
            <person name="Patyshakuliyeva A."/>
            <person name="Rokas A."/>
            <person name="Ruiz-Duenas F.J."/>
            <person name="Sabat G."/>
            <person name="Salamov A."/>
            <person name="Samejima M."/>
            <person name="Schmutz J."/>
            <person name="Slot J.C."/>
            <person name="St John F."/>
            <person name="Stenlid J."/>
            <person name="Sun H."/>
            <person name="Sun S."/>
            <person name="Syed K."/>
            <person name="Tsang A."/>
            <person name="Wiebenga A."/>
            <person name="Young D."/>
            <person name="Pisabarro A."/>
            <person name="Eastwood D.C."/>
            <person name="Martin F."/>
            <person name="Cullen D."/>
            <person name="Grigoriev I.V."/>
            <person name="Hibbett D.S."/>
        </authorList>
    </citation>
    <scope>NUCLEOTIDE SEQUENCE [LARGE SCALE GENOMIC DNA]</scope>
    <source>
        <strain evidence="2 3">MD-104</strain>
    </source>
</reference>
<sequence length="301" mass="33509">MRVAVVQFAPKIGRVQENIHVAQKLCEKLKPKSVDLVCLPEMIFTGYVFPDASSISPYLEEPGAGPTSRFCAELAARLQCYVAAGYPERLAPSEQEAATKTASGKLAKVGANSAVLYGPDGALVGQYRKSNLYETDMTWAKAGTEFVTFHLPKPLKTVTLAICMDLNPRPGATWTLEDGPYELADYCKAQKTDTLILLNAWLYSRDRDRENDEDDGDWATIRYWAARLRPLWQKPSGHEAANQQLTYRRETLVVICNRCGTENGITFAGSSSLFRMRGGCGKPDLLHYMEQDEEDVGVWNI</sequence>
<gene>
    <name evidence="2" type="ORF">WOLCODRAFT_98616</name>
</gene>
<dbReference type="Pfam" id="PF00795">
    <property type="entry name" value="CN_hydrolase"/>
    <property type="match status" value="1"/>
</dbReference>
<proteinExistence type="predicted"/>
<dbReference type="GO" id="GO:0008418">
    <property type="term" value="F:protein-N-terminal asparagine amidohydrolase activity"/>
    <property type="evidence" value="ECO:0007669"/>
    <property type="project" value="InterPro"/>
</dbReference>
<dbReference type="GO" id="GO:0070773">
    <property type="term" value="F:protein-N-terminal glutamine amidohydrolase activity"/>
    <property type="evidence" value="ECO:0007669"/>
    <property type="project" value="InterPro"/>
</dbReference>
<dbReference type="EMBL" id="KB468053">
    <property type="protein sequence ID" value="PCH40270.1"/>
    <property type="molecule type" value="Genomic_DNA"/>
</dbReference>
<dbReference type="OrthoDB" id="201515at2759"/>
<dbReference type="STRING" id="742152.A0A2H3JDF8"/>
<evidence type="ECO:0000313" key="3">
    <source>
        <dbReference type="Proteomes" id="UP000218811"/>
    </source>
</evidence>
<evidence type="ECO:0000259" key="1">
    <source>
        <dbReference type="PROSITE" id="PS50263"/>
    </source>
</evidence>
<keyword evidence="3" id="KW-1185">Reference proteome</keyword>
<dbReference type="InterPro" id="IPR003010">
    <property type="entry name" value="C-N_Hydrolase"/>
</dbReference>
<keyword evidence="2" id="KW-0378">Hydrolase</keyword>
<dbReference type="PANTHER" id="PTHR11750">
    <property type="entry name" value="PROTEIN N-TERMINAL AMIDASE"/>
    <property type="match status" value="1"/>
</dbReference>
<dbReference type="InterPro" id="IPR036526">
    <property type="entry name" value="C-N_Hydrolase_sf"/>
</dbReference>
<dbReference type="PANTHER" id="PTHR11750:SF26">
    <property type="entry name" value="PROTEIN N-TERMINAL AMIDASE"/>
    <property type="match status" value="1"/>
</dbReference>
<protein>
    <submittedName>
        <fullName evidence="2">Hydrolase</fullName>
    </submittedName>
</protein>
<evidence type="ECO:0000313" key="2">
    <source>
        <dbReference type="EMBL" id="PCH40270.1"/>
    </source>
</evidence>
<dbReference type="AlphaFoldDB" id="A0A2H3JDF8"/>
<organism evidence="2 3">
    <name type="scientific">Wolfiporia cocos (strain MD-104)</name>
    <name type="common">Brown rot fungus</name>
    <dbReference type="NCBI Taxonomy" id="742152"/>
    <lineage>
        <taxon>Eukaryota</taxon>
        <taxon>Fungi</taxon>
        <taxon>Dikarya</taxon>
        <taxon>Basidiomycota</taxon>
        <taxon>Agaricomycotina</taxon>
        <taxon>Agaricomycetes</taxon>
        <taxon>Polyporales</taxon>
        <taxon>Phaeolaceae</taxon>
        <taxon>Wolfiporia</taxon>
    </lineage>
</organism>
<dbReference type="Gene3D" id="3.60.110.10">
    <property type="entry name" value="Carbon-nitrogen hydrolase"/>
    <property type="match status" value="1"/>
</dbReference>
<dbReference type="PROSITE" id="PS50263">
    <property type="entry name" value="CN_HYDROLASE"/>
    <property type="match status" value="1"/>
</dbReference>
<dbReference type="GO" id="GO:0030163">
    <property type="term" value="P:protein catabolic process"/>
    <property type="evidence" value="ECO:0007669"/>
    <property type="project" value="TreeGrafter"/>
</dbReference>
<dbReference type="Proteomes" id="UP000218811">
    <property type="component" value="Unassembled WGS sequence"/>
</dbReference>
<feature type="domain" description="CN hydrolase" evidence="1">
    <location>
        <begin position="1"/>
        <end position="301"/>
    </location>
</feature>
<dbReference type="OMA" id="MPMAWLL"/>
<name>A0A2H3JDF8_WOLCO</name>
<dbReference type="SUPFAM" id="SSF56317">
    <property type="entry name" value="Carbon-nitrogen hydrolase"/>
    <property type="match status" value="1"/>
</dbReference>
<accession>A0A2H3JDF8</accession>
<dbReference type="InterPro" id="IPR039703">
    <property type="entry name" value="Nta1"/>
</dbReference>